<reference evidence="2" key="1">
    <citation type="journal article" date="2010" name="Genome Biol.">
        <title>Genome sequence of the necrotrophic plant pathogen Pythium ultimum reveals original pathogenicity mechanisms and effector repertoire.</title>
        <authorList>
            <person name="Levesque C.A."/>
            <person name="Brouwer H."/>
            <person name="Cano L."/>
            <person name="Hamilton J.P."/>
            <person name="Holt C."/>
            <person name="Huitema E."/>
            <person name="Raffaele S."/>
            <person name="Robideau G.P."/>
            <person name="Thines M."/>
            <person name="Win J."/>
            <person name="Zerillo M.M."/>
            <person name="Beakes G.W."/>
            <person name="Boore J.L."/>
            <person name="Busam D."/>
            <person name="Dumas B."/>
            <person name="Ferriera S."/>
            <person name="Fuerstenberg S.I."/>
            <person name="Gachon C.M."/>
            <person name="Gaulin E."/>
            <person name="Govers F."/>
            <person name="Grenville-Briggs L."/>
            <person name="Horner N."/>
            <person name="Hostetler J."/>
            <person name="Jiang R.H."/>
            <person name="Johnson J."/>
            <person name="Krajaejun T."/>
            <person name="Lin H."/>
            <person name="Meijer H.J."/>
            <person name="Moore B."/>
            <person name="Morris P."/>
            <person name="Phuntmart V."/>
            <person name="Puiu D."/>
            <person name="Shetty J."/>
            <person name="Stajich J.E."/>
            <person name="Tripathy S."/>
            <person name="Wawra S."/>
            <person name="van West P."/>
            <person name="Whitty B.R."/>
            <person name="Coutinho P.M."/>
            <person name="Henrissat B."/>
            <person name="Martin F."/>
            <person name="Thomas P.D."/>
            <person name="Tyler B.M."/>
            <person name="De Vries R.P."/>
            <person name="Kamoun S."/>
            <person name="Yandell M."/>
            <person name="Tisserat N."/>
            <person name="Buell C.R."/>
        </authorList>
    </citation>
    <scope>NUCLEOTIDE SEQUENCE</scope>
    <source>
        <strain evidence="2">DAOM:BR144</strain>
    </source>
</reference>
<dbReference type="InParanoid" id="K3W5S5"/>
<proteinExistence type="predicted"/>
<reference evidence="1" key="3">
    <citation type="submission" date="2015-02" db="UniProtKB">
        <authorList>
            <consortium name="EnsemblProtists"/>
        </authorList>
    </citation>
    <scope>IDENTIFICATION</scope>
    <source>
        <strain evidence="1">DAOM BR144</strain>
    </source>
</reference>
<keyword evidence="2" id="KW-1185">Reference proteome</keyword>
<dbReference type="AlphaFoldDB" id="K3W5S5"/>
<dbReference type="Proteomes" id="UP000019132">
    <property type="component" value="Unassembled WGS sequence"/>
</dbReference>
<protein>
    <submittedName>
        <fullName evidence="1">Uncharacterized protein</fullName>
    </submittedName>
</protein>
<dbReference type="STRING" id="431595.K3W5S5"/>
<sequence>MQTNLTPLEQRRLVDVFGAYTIQFTVANPTGHWILDLSDCRQRKLALWFTIINAFEAASTTQLHPKRTDSSQYGKAFNWRNVSFNRKAIRLTYDFFQSFPAIGILEFDYVSTLRHEDAVEPRELSDDELDLLMKQVDAEVCSIYIPLHKRKDLKYQLLFFHLAIANKHITCEQAHYVLQHFPKNYETCRFKILLSVHKTLINLEDVGELLDRLTAVDRNRVYTSLGYLNVLNPLFVDMDYEVDFEREDEKMLLRALVDLSMACPMDVIRIESERSDVLVIYSMYQTNSVPSTGKIFFRYVSHQNPNRVEWIKARQSIFKHFLCSDRLKIISDSVLLGAMGSGNPRASLLVPRPVSASTS</sequence>
<dbReference type="EnsemblProtists" id="PYU1_T000316">
    <property type="protein sequence ID" value="PYU1_T000316"/>
    <property type="gene ID" value="PYU1_G000316"/>
</dbReference>
<dbReference type="eggNOG" id="KOG4308">
    <property type="taxonomic scope" value="Eukaryota"/>
</dbReference>
<evidence type="ECO:0000313" key="1">
    <source>
        <dbReference type="EnsemblProtists" id="PYU1_T000316"/>
    </source>
</evidence>
<organism evidence="1 2">
    <name type="scientific">Globisporangium ultimum (strain ATCC 200006 / CBS 805.95 / DAOM BR144)</name>
    <name type="common">Pythium ultimum</name>
    <dbReference type="NCBI Taxonomy" id="431595"/>
    <lineage>
        <taxon>Eukaryota</taxon>
        <taxon>Sar</taxon>
        <taxon>Stramenopiles</taxon>
        <taxon>Oomycota</taxon>
        <taxon>Peronosporomycetes</taxon>
        <taxon>Pythiales</taxon>
        <taxon>Pythiaceae</taxon>
        <taxon>Globisporangium</taxon>
    </lineage>
</organism>
<evidence type="ECO:0000313" key="2">
    <source>
        <dbReference type="Proteomes" id="UP000019132"/>
    </source>
</evidence>
<dbReference type="VEuPathDB" id="FungiDB:PYU1_G000316"/>
<dbReference type="EMBL" id="GL376636">
    <property type="status" value="NOT_ANNOTATED_CDS"/>
    <property type="molecule type" value="Genomic_DNA"/>
</dbReference>
<name>K3W5S5_GLOUD</name>
<accession>K3W5S5</accession>
<dbReference type="HOGENOM" id="CLU_772718_0_0_1"/>
<reference evidence="2" key="2">
    <citation type="submission" date="2010-04" db="EMBL/GenBank/DDBJ databases">
        <authorList>
            <person name="Buell R."/>
            <person name="Hamilton J."/>
            <person name="Hostetler J."/>
        </authorList>
    </citation>
    <scope>NUCLEOTIDE SEQUENCE [LARGE SCALE GENOMIC DNA]</scope>
    <source>
        <strain evidence="2">DAOM:BR144</strain>
    </source>
</reference>